<dbReference type="InterPro" id="IPR029058">
    <property type="entry name" value="AB_hydrolase_fold"/>
</dbReference>
<dbReference type="EMBL" id="JAOQAZ010000023">
    <property type="protein sequence ID" value="KAJ4253801.1"/>
    <property type="molecule type" value="Genomic_DNA"/>
</dbReference>
<evidence type="ECO:0000259" key="1">
    <source>
        <dbReference type="Pfam" id="PF00561"/>
    </source>
</evidence>
<keyword evidence="3" id="KW-1185">Reference proteome</keyword>
<comment type="caution">
    <text evidence="2">The sequence shown here is derived from an EMBL/GenBank/DDBJ whole genome shotgun (WGS) entry which is preliminary data.</text>
</comment>
<dbReference type="OrthoDB" id="284184at2759"/>
<dbReference type="GO" id="GO:0046464">
    <property type="term" value="P:acylglycerol catabolic process"/>
    <property type="evidence" value="ECO:0007669"/>
    <property type="project" value="TreeGrafter"/>
</dbReference>
<dbReference type="AlphaFoldDB" id="A0A9W8VAV4"/>
<gene>
    <name evidence="2" type="ORF">NW762_010196</name>
</gene>
<accession>A0A9W8VAV4</accession>
<dbReference type="Gene3D" id="3.40.50.1820">
    <property type="entry name" value="alpha/beta hydrolase"/>
    <property type="match status" value="1"/>
</dbReference>
<dbReference type="InterPro" id="IPR050266">
    <property type="entry name" value="AB_hydrolase_sf"/>
</dbReference>
<dbReference type="PRINTS" id="PR00412">
    <property type="entry name" value="EPOXHYDRLASE"/>
</dbReference>
<dbReference type="PRINTS" id="PR00111">
    <property type="entry name" value="ABHYDROLASE"/>
</dbReference>
<dbReference type="SUPFAM" id="SSF53474">
    <property type="entry name" value="alpha/beta-Hydrolases"/>
    <property type="match status" value="1"/>
</dbReference>
<dbReference type="PANTHER" id="PTHR43798:SF33">
    <property type="entry name" value="HYDROLASE, PUTATIVE (AFU_ORTHOLOGUE AFUA_2G14860)-RELATED"/>
    <property type="match status" value="1"/>
</dbReference>
<feature type="domain" description="AB hydrolase-1" evidence="1">
    <location>
        <begin position="31"/>
        <end position="314"/>
    </location>
</feature>
<dbReference type="InterPro" id="IPR000639">
    <property type="entry name" value="Epox_hydrolase-like"/>
</dbReference>
<evidence type="ECO:0000313" key="3">
    <source>
        <dbReference type="Proteomes" id="UP001152049"/>
    </source>
</evidence>
<organism evidence="2 3">
    <name type="scientific">Fusarium torreyae</name>
    <dbReference type="NCBI Taxonomy" id="1237075"/>
    <lineage>
        <taxon>Eukaryota</taxon>
        <taxon>Fungi</taxon>
        <taxon>Dikarya</taxon>
        <taxon>Ascomycota</taxon>
        <taxon>Pezizomycotina</taxon>
        <taxon>Sordariomycetes</taxon>
        <taxon>Hypocreomycetidae</taxon>
        <taxon>Hypocreales</taxon>
        <taxon>Nectriaceae</taxon>
        <taxon>Fusarium</taxon>
    </lineage>
</organism>
<dbReference type="GO" id="GO:0016020">
    <property type="term" value="C:membrane"/>
    <property type="evidence" value="ECO:0007669"/>
    <property type="project" value="TreeGrafter"/>
</dbReference>
<dbReference type="GO" id="GO:0047372">
    <property type="term" value="F:monoacylglycerol lipase activity"/>
    <property type="evidence" value="ECO:0007669"/>
    <property type="project" value="TreeGrafter"/>
</dbReference>
<dbReference type="PANTHER" id="PTHR43798">
    <property type="entry name" value="MONOACYLGLYCEROL LIPASE"/>
    <property type="match status" value="1"/>
</dbReference>
<dbReference type="InterPro" id="IPR000073">
    <property type="entry name" value="AB_hydrolase_1"/>
</dbReference>
<name>A0A9W8VAV4_9HYPO</name>
<evidence type="ECO:0000313" key="2">
    <source>
        <dbReference type="EMBL" id="KAJ4253801.1"/>
    </source>
</evidence>
<sequence length="329" mass="36380">MSTSLQTKSLITSDGRKYVYDHVPAKGDNATVLLIHGYPATRHDWKHQVRDLSTAGYGVIAPDCLGYGDSDMPLEIEAYNLKQIGNHLIEILDNEGLSKVVGVGHDWGTNVLSRTVVWHPDRFEKLAFLSLGFSAPGIFSDIDGLNAYSLAQLGYMQFGYFYFFNAYDAGALAASHAGLLESFFSLAFPVDNSKWAGNLAGLGTARAWLTNNIITPLPRYLTAEEKKTWMAAYSRDNATEASMNYYKALLRGVQAKDEEVLTDEDRILKVPVLAIGGSQDLVTRSDQLGMMTKPFTAAGYTEKMVDAGHWMMYEDREGVSSALLEFIKE</sequence>
<proteinExistence type="predicted"/>
<protein>
    <recommendedName>
        <fullName evidence="1">AB hydrolase-1 domain-containing protein</fullName>
    </recommendedName>
</protein>
<reference evidence="2" key="1">
    <citation type="submission" date="2022-09" db="EMBL/GenBank/DDBJ databases">
        <title>Fusarium specimens isolated from Avocado Roots.</title>
        <authorList>
            <person name="Stajich J."/>
            <person name="Roper C."/>
            <person name="Heimlech-Rivalta G."/>
        </authorList>
    </citation>
    <scope>NUCLEOTIDE SEQUENCE</scope>
    <source>
        <strain evidence="2">CF00136</strain>
    </source>
</reference>
<dbReference type="Proteomes" id="UP001152049">
    <property type="component" value="Unassembled WGS sequence"/>
</dbReference>
<dbReference type="Pfam" id="PF00561">
    <property type="entry name" value="Abhydrolase_1"/>
    <property type="match status" value="1"/>
</dbReference>